<dbReference type="GeneID" id="87907838"/>
<evidence type="ECO:0000256" key="1">
    <source>
        <dbReference type="SAM" id="Phobius"/>
    </source>
</evidence>
<sequence>MVSKAVVPHDTTYLSSRCAPWAESLLTASSAFIHFQGSIWSLVGGCRRHSSLGIDDHTHLRTMAPIPDAIDTEANTTNQPSSAPAGLSTSDVVGIAVGVPTAVLALMGLVIATLAWKYPKGSAAKIQNAILRRPKQIGTSWNSNVMYGGKQKAKNMTFESIGDMESPIQTRMNISTATTDNAEHVGDTFNSNVLHEGAKQEIDSMTFGTWNANTKA</sequence>
<gene>
    <name evidence="2" type="ORF">QC762_210290</name>
</gene>
<keyword evidence="1" id="KW-0812">Transmembrane</keyword>
<feature type="transmembrane region" description="Helical" evidence="1">
    <location>
        <begin position="92"/>
        <end position="116"/>
    </location>
</feature>
<keyword evidence="1" id="KW-1133">Transmembrane helix</keyword>
<name>A0ABR0GN22_9PEZI</name>
<keyword evidence="1" id="KW-0472">Membrane</keyword>
<dbReference type="Proteomes" id="UP001323405">
    <property type="component" value="Unassembled WGS sequence"/>
</dbReference>
<organism evidence="2 3">
    <name type="scientific">Podospora pseudocomata</name>
    <dbReference type="NCBI Taxonomy" id="2093779"/>
    <lineage>
        <taxon>Eukaryota</taxon>
        <taxon>Fungi</taxon>
        <taxon>Dikarya</taxon>
        <taxon>Ascomycota</taxon>
        <taxon>Pezizomycotina</taxon>
        <taxon>Sordariomycetes</taxon>
        <taxon>Sordariomycetidae</taxon>
        <taxon>Sordariales</taxon>
        <taxon>Podosporaceae</taxon>
        <taxon>Podospora</taxon>
    </lineage>
</organism>
<reference evidence="2 3" key="1">
    <citation type="journal article" date="2023" name="bioRxiv">
        <title>High-quality genome assemblies of four members of thePodospora anserinaspecies complex.</title>
        <authorList>
            <person name="Ament-Velasquez S.L."/>
            <person name="Vogan A.A."/>
            <person name="Wallerman O."/>
            <person name="Hartmann F."/>
            <person name="Gautier V."/>
            <person name="Silar P."/>
            <person name="Giraud T."/>
            <person name="Johannesson H."/>
        </authorList>
    </citation>
    <scope>NUCLEOTIDE SEQUENCE [LARGE SCALE GENOMIC DNA]</scope>
    <source>
        <strain evidence="2 3">CBS 415.72m</strain>
    </source>
</reference>
<evidence type="ECO:0000313" key="2">
    <source>
        <dbReference type="EMBL" id="KAK4657136.1"/>
    </source>
</evidence>
<protein>
    <submittedName>
        <fullName evidence="2">Uncharacterized protein</fullName>
    </submittedName>
</protein>
<proteinExistence type="predicted"/>
<comment type="caution">
    <text evidence="2">The sequence shown here is derived from an EMBL/GenBank/DDBJ whole genome shotgun (WGS) entry which is preliminary data.</text>
</comment>
<dbReference type="EMBL" id="JAFFHA010000004">
    <property type="protein sequence ID" value="KAK4657136.1"/>
    <property type="molecule type" value="Genomic_DNA"/>
</dbReference>
<keyword evidence="3" id="KW-1185">Reference proteome</keyword>
<evidence type="ECO:0000313" key="3">
    <source>
        <dbReference type="Proteomes" id="UP001323405"/>
    </source>
</evidence>
<dbReference type="RefSeq" id="XP_062746110.1">
    <property type="nucleotide sequence ID" value="XM_062887931.1"/>
</dbReference>
<accession>A0ABR0GN22</accession>